<dbReference type="InterPro" id="IPR040552">
    <property type="entry name" value="DNMT3_ADD_GATA1-like"/>
</dbReference>
<feature type="region of interest" description="Disordered" evidence="5">
    <location>
        <begin position="30"/>
        <end position="96"/>
    </location>
</feature>
<feature type="compositionally biased region" description="Polar residues" evidence="5">
    <location>
        <begin position="52"/>
        <end position="67"/>
    </location>
</feature>
<dbReference type="InterPro" id="IPR054724">
    <property type="entry name" value="DNM3A_N"/>
</dbReference>
<dbReference type="SMART" id="SM00293">
    <property type="entry name" value="PWWP"/>
    <property type="match status" value="1"/>
</dbReference>
<dbReference type="Gene3D" id="2.20.70.90">
    <property type="match status" value="1"/>
</dbReference>
<evidence type="ECO:0000256" key="2">
    <source>
        <dbReference type="ARBA" id="ARBA00022603"/>
    </source>
</evidence>
<evidence type="ECO:0000313" key="7">
    <source>
        <dbReference type="EMBL" id="KAH0622952.1"/>
    </source>
</evidence>
<dbReference type="Gene3D" id="2.30.30.140">
    <property type="match status" value="1"/>
</dbReference>
<dbReference type="PANTHER" id="PTHR23068:SF10">
    <property type="entry name" value="DNA (CYTOSINE-5)-METHYLTRANSFERASE 3A"/>
    <property type="match status" value="1"/>
</dbReference>
<gene>
    <name evidence="7" type="ORF">JD844_025902</name>
</gene>
<evidence type="ECO:0000313" key="8">
    <source>
        <dbReference type="Proteomes" id="UP000826234"/>
    </source>
</evidence>
<dbReference type="PROSITE" id="PS00094">
    <property type="entry name" value="C5_MTASE_1"/>
    <property type="match status" value="1"/>
</dbReference>
<dbReference type="Pfam" id="PF17980">
    <property type="entry name" value="ADD_DNMT3"/>
    <property type="match status" value="1"/>
</dbReference>
<dbReference type="Pfam" id="PF22855">
    <property type="entry name" value="DNM3A_N"/>
    <property type="match status" value="1"/>
</dbReference>
<dbReference type="InterPro" id="IPR001525">
    <property type="entry name" value="C5_MeTfrase"/>
</dbReference>
<proteinExistence type="predicted"/>
<name>A0ABQ7T0B9_PHRPL</name>
<feature type="compositionally biased region" description="Basic and acidic residues" evidence="5">
    <location>
        <begin position="76"/>
        <end position="86"/>
    </location>
</feature>
<dbReference type="InterPro" id="IPR050390">
    <property type="entry name" value="C5-Methyltransferase"/>
</dbReference>
<keyword evidence="2" id="KW-0489">Methyltransferase</keyword>
<evidence type="ECO:0000256" key="1">
    <source>
        <dbReference type="ARBA" id="ARBA00011975"/>
    </source>
</evidence>
<organism evidence="7 8">
    <name type="scientific">Phrynosoma platyrhinos</name>
    <name type="common">Desert horned lizard</name>
    <dbReference type="NCBI Taxonomy" id="52577"/>
    <lineage>
        <taxon>Eukaryota</taxon>
        <taxon>Metazoa</taxon>
        <taxon>Chordata</taxon>
        <taxon>Craniata</taxon>
        <taxon>Vertebrata</taxon>
        <taxon>Euteleostomi</taxon>
        <taxon>Lepidosauria</taxon>
        <taxon>Squamata</taxon>
        <taxon>Bifurcata</taxon>
        <taxon>Unidentata</taxon>
        <taxon>Episquamata</taxon>
        <taxon>Toxicofera</taxon>
        <taxon>Iguania</taxon>
        <taxon>Phrynosomatidae</taxon>
        <taxon>Phrynosomatinae</taxon>
        <taxon>Phrynosoma</taxon>
    </lineage>
</organism>
<dbReference type="PROSITE" id="PS50812">
    <property type="entry name" value="PWWP"/>
    <property type="match status" value="1"/>
</dbReference>
<dbReference type="Gene3D" id="1.10.720.50">
    <property type="entry name" value="PWWP, helical domain"/>
    <property type="match status" value="1"/>
</dbReference>
<dbReference type="Proteomes" id="UP000826234">
    <property type="component" value="Unassembled WGS sequence"/>
</dbReference>
<dbReference type="InterPro" id="IPR018117">
    <property type="entry name" value="C5_DNA_meth_AS"/>
</dbReference>
<evidence type="ECO:0000256" key="3">
    <source>
        <dbReference type="ARBA" id="ARBA00022679"/>
    </source>
</evidence>
<dbReference type="Pfam" id="PF21255">
    <property type="entry name" value="DNMT3_ADD_GATA1-like"/>
    <property type="match status" value="1"/>
</dbReference>
<reference evidence="7 8" key="1">
    <citation type="journal article" date="2022" name="Gigascience">
        <title>A chromosome-level genome assembly and annotation of the desert horned lizard, Phrynosoma platyrhinos, provides insight into chromosomal rearrangements among reptiles.</title>
        <authorList>
            <person name="Koochekian N."/>
            <person name="Ascanio A."/>
            <person name="Farleigh K."/>
            <person name="Card D.C."/>
            <person name="Schield D.R."/>
            <person name="Castoe T.A."/>
            <person name="Jezkova T."/>
        </authorList>
    </citation>
    <scope>NUCLEOTIDE SEQUENCE [LARGE SCALE GENOMIC DNA]</scope>
    <source>
        <strain evidence="7">NK-2021</strain>
    </source>
</reference>
<evidence type="ECO:0000256" key="5">
    <source>
        <dbReference type="SAM" id="MobiDB-lite"/>
    </source>
</evidence>
<feature type="region of interest" description="Disordered" evidence="5">
    <location>
        <begin position="604"/>
        <end position="705"/>
    </location>
</feature>
<keyword evidence="3" id="KW-0808">Transferase</keyword>
<keyword evidence="4" id="KW-0949">S-adenosyl-L-methionine</keyword>
<keyword evidence="8" id="KW-1185">Reference proteome</keyword>
<dbReference type="SUPFAM" id="SSF63748">
    <property type="entry name" value="Tudor/PWWP/MBT"/>
    <property type="match status" value="1"/>
</dbReference>
<protein>
    <recommendedName>
        <fullName evidence="1">DNA (cytosine-5-)-methyltransferase</fullName>
        <ecNumber evidence="1">2.1.1.37</ecNumber>
    </recommendedName>
</protein>
<comment type="caution">
    <text evidence="7">The sequence shown here is derived from an EMBL/GenBank/DDBJ whole genome shotgun (WGS) entry which is preliminary data.</text>
</comment>
<dbReference type="PANTHER" id="PTHR23068">
    <property type="entry name" value="DNA CYTOSINE-5- -METHYLTRANSFERASE 3-RELATED"/>
    <property type="match status" value="1"/>
</dbReference>
<dbReference type="SUPFAM" id="SSF53335">
    <property type="entry name" value="S-adenosyl-L-methionine-dependent methyltransferases"/>
    <property type="match status" value="1"/>
</dbReference>
<accession>A0ABQ7T0B9</accession>
<dbReference type="Pfam" id="PF00855">
    <property type="entry name" value="PWWP"/>
    <property type="match status" value="1"/>
</dbReference>
<sequence>MYPLDLASSVKSRMLSGAWEQAEKKAKVIAGMNAVEESPRSEPQKEEEASPPASQQPTDPASPNVATTPEPVGPDAADKGMSKSVDDEPEYEDGRGFGIGELVWGKLRGFSWWPGRIVSWWMTGRSRAAEGTRWQLPSHFPLLQVASSRSGKIFPSCPENDETDTSKVVEIQNKQMIEWALGGFQPSGPKGLEPPEEERNPYKEVYTEMWVEPEAAAYAPPPPAKKPRKSTAEKPKVKEIIDERTRERLVYEVRQKCRNIEDICISCGSLNVTLEHPLFIGGMCQNCKNLKELHVGDLDSRCFCVECVDLLVGPGAAQAAIKEDPWNCYMCGHKGIYGLLRRREDWPSRLQMFFANNHDQEFDPPKVYPPVPAEKRKPIRVLSLFDGIATGLLVLKDLGIQVDRYIASEVCEDSITVGMVRHQGKIMYVGDVRNVTQKHIQEWGPFDLVIGGSPCNDLSIVNPARKGLYVQPRDDRCQRGLRSTQSPIFLGKPARHEQVGQRPLASTVNDKLELQECLEHGRIAKFSKVRTITTRSNSIKQGKDQHFPVFMNEKEDILWCTEMERTFPAVSPIPSKLPYPFAQFAGPGLWLPSPLHRRVQYEPPGKAETARSLLERPRDPPPLRPAEGVLCLRLKRRTHRTGKAEEEEEEEESQTQPPPGTEVKWPQNGGGGWWARGREGEDALRVGAGSRCPGLYPSTPRFEPP</sequence>
<feature type="compositionally biased region" description="Basic and acidic residues" evidence="5">
    <location>
        <begin position="37"/>
        <end position="48"/>
    </location>
</feature>
<dbReference type="InterPro" id="IPR049554">
    <property type="entry name" value="DNMT3_ADD_PHD"/>
</dbReference>
<feature type="region of interest" description="Disordered" evidence="5">
    <location>
        <begin position="216"/>
        <end position="236"/>
    </location>
</feature>
<dbReference type="Gene3D" id="3.40.50.150">
    <property type="entry name" value="Vaccinia Virus protein VP39"/>
    <property type="match status" value="1"/>
</dbReference>
<dbReference type="EC" id="2.1.1.37" evidence="1"/>
<dbReference type="InterPro" id="IPR000313">
    <property type="entry name" value="PWWP_dom"/>
</dbReference>
<dbReference type="InterPro" id="IPR029063">
    <property type="entry name" value="SAM-dependent_MTases_sf"/>
</dbReference>
<dbReference type="Pfam" id="PF00145">
    <property type="entry name" value="DNA_methylase"/>
    <property type="match status" value="1"/>
</dbReference>
<evidence type="ECO:0000256" key="4">
    <source>
        <dbReference type="ARBA" id="ARBA00022691"/>
    </source>
</evidence>
<dbReference type="EMBL" id="JAIPUX010003289">
    <property type="protein sequence ID" value="KAH0622952.1"/>
    <property type="molecule type" value="Genomic_DNA"/>
</dbReference>
<evidence type="ECO:0000259" key="6">
    <source>
        <dbReference type="PROSITE" id="PS50812"/>
    </source>
</evidence>
<feature type="domain" description="PWWP" evidence="6">
    <location>
        <begin position="99"/>
        <end position="140"/>
    </location>
</feature>